<accession>A0A939LVN2</accession>
<evidence type="ECO:0000259" key="5">
    <source>
        <dbReference type="PROSITE" id="PS50106"/>
    </source>
</evidence>
<comment type="caution">
    <text evidence="6">The sequence shown here is derived from an EMBL/GenBank/DDBJ whole genome shotgun (WGS) entry which is preliminary data.</text>
</comment>
<dbReference type="InterPro" id="IPR009003">
    <property type="entry name" value="Peptidase_S1_PA"/>
</dbReference>
<dbReference type="SUPFAM" id="SSF50494">
    <property type="entry name" value="Trypsin-like serine proteases"/>
    <property type="match status" value="1"/>
</dbReference>
<name>A0A939LVN2_9MICO</name>
<sequence>MTAHPDSESAPEHGRPPRRRRPRCGMRTATTVTTVLAAALALLTGCGMLPGAAGEGGAEGGGGGVDFDGVQSATLQIEAQGTFVHPEVGAYEAAGAGSGFLVSPDGLALTNNHVVVGAGTLKVWRDADRSKAMNAKVLGSSECLDLAAIQLEEGDYPYFEWKKGDISTAEEVYAAGYPHGDPDFTMTKGIISTAQTSYDSPWASVDGVIEHDAKIRGGNSGGPLVTPEGELVGVNYAGSDLYDENLAIHRDEVTAVVERLAAGEDVLSLGVNGMGLVDEEGAGLGIWVSSLESGGIADKAGLKPGDLITRMQGVPVGADGTMAAYCDVLRTHGTDSSIDVDVLRPSEGVFYRGKFNGDEKLEPVSVLGDAGGENQATGEYVTVTDDSGRVSVEVPASWTQVDGTAIVDGSTDVQSIIASPDLQAYRSGWAVPGVNVLASQQDVSEATARDFVELMAGDLPGHGCTSAASEDYADGLHTGVYELWENCGPEKAKFLVVGAVADSGEYVVLVAVQAVRESDLDAIDRVIGSFVADYS</sequence>
<dbReference type="Pfam" id="PF13365">
    <property type="entry name" value="Trypsin_2"/>
    <property type="match status" value="1"/>
</dbReference>
<evidence type="ECO:0000313" key="6">
    <source>
        <dbReference type="EMBL" id="MBO1803773.1"/>
    </source>
</evidence>
<reference evidence="6" key="1">
    <citation type="submission" date="2021-03" db="EMBL/GenBank/DDBJ databases">
        <title>Leucobacter chromiisoli sp. nov., isolated from chromium-containing soil of chemical plant.</title>
        <authorList>
            <person name="Xu Z."/>
        </authorList>
    </citation>
    <scope>NUCLEOTIDE SEQUENCE</scope>
    <source>
        <strain evidence="6">A2</strain>
    </source>
</reference>
<dbReference type="PANTHER" id="PTHR43343:SF3">
    <property type="entry name" value="PROTEASE DO-LIKE 8, CHLOROPLASTIC"/>
    <property type="match status" value="1"/>
</dbReference>
<keyword evidence="2" id="KW-0378">Hydrolase</keyword>
<dbReference type="AlphaFoldDB" id="A0A939LVN2"/>
<keyword evidence="4" id="KW-0472">Membrane</keyword>
<dbReference type="EMBL" id="JAGDYL010000001">
    <property type="protein sequence ID" value="MBO1803773.1"/>
    <property type="molecule type" value="Genomic_DNA"/>
</dbReference>
<dbReference type="InterPro" id="IPR001940">
    <property type="entry name" value="Peptidase_S1C"/>
</dbReference>
<evidence type="ECO:0000256" key="4">
    <source>
        <dbReference type="SAM" id="Phobius"/>
    </source>
</evidence>
<dbReference type="GO" id="GO:0006508">
    <property type="term" value="P:proteolysis"/>
    <property type="evidence" value="ECO:0007669"/>
    <property type="project" value="UniProtKB-KW"/>
</dbReference>
<feature type="transmembrane region" description="Helical" evidence="4">
    <location>
        <begin position="24"/>
        <end position="43"/>
    </location>
</feature>
<feature type="region of interest" description="Disordered" evidence="3">
    <location>
        <begin position="1"/>
        <end position="25"/>
    </location>
</feature>
<protein>
    <submittedName>
        <fullName evidence="6">Trypsin-like peptidase domain-containing protein</fullName>
    </submittedName>
</protein>
<dbReference type="InterPro" id="IPR001478">
    <property type="entry name" value="PDZ"/>
</dbReference>
<keyword evidence="1" id="KW-0645">Protease</keyword>
<evidence type="ECO:0000256" key="3">
    <source>
        <dbReference type="SAM" id="MobiDB-lite"/>
    </source>
</evidence>
<keyword evidence="7" id="KW-1185">Reference proteome</keyword>
<dbReference type="SMART" id="SM00228">
    <property type="entry name" value="PDZ"/>
    <property type="match status" value="1"/>
</dbReference>
<dbReference type="RefSeq" id="WP_208044264.1">
    <property type="nucleotide sequence ID" value="NZ_JAGDYL010000001.1"/>
</dbReference>
<dbReference type="PANTHER" id="PTHR43343">
    <property type="entry name" value="PEPTIDASE S12"/>
    <property type="match status" value="1"/>
</dbReference>
<keyword evidence="4" id="KW-0812">Transmembrane</keyword>
<feature type="compositionally biased region" description="Basic and acidic residues" evidence="3">
    <location>
        <begin position="1"/>
        <end position="15"/>
    </location>
</feature>
<evidence type="ECO:0000256" key="2">
    <source>
        <dbReference type="ARBA" id="ARBA00022801"/>
    </source>
</evidence>
<organism evidence="6 7">
    <name type="scientific">Leucobacter ruminantium</name>
    <dbReference type="NCBI Taxonomy" id="1289170"/>
    <lineage>
        <taxon>Bacteria</taxon>
        <taxon>Bacillati</taxon>
        <taxon>Actinomycetota</taxon>
        <taxon>Actinomycetes</taxon>
        <taxon>Micrococcales</taxon>
        <taxon>Microbacteriaceae</taxon>
        <taxon>Leucobacter</taxon>
    </lineage>
</organism>
<dbReference type="SUPFAM" id="SSF50156">
    <property type="entry name" value="PDZ domain-like"/>
    <property type="match status" value="1"/>
</dbReference>
<keyword evidence="4" id="KW-1133">Transmembrane helix</keyword>
<evidence type="ECO:0000313" key="7">
    <source>
        <dbReference type="Proteomes" id="UP000664398"/>
    </source>
</evidence>
<dbReference type="Proteomes" id="UP000664398">
    <property type="component" value="Unassembled WGS sequence"/>
</dbReference>
<dbReference type="GO" id="GO:0004252">
    <property type="term" value="F:serine-type endopeptidase activity"/>
    <property type="evidence" value="ECO:0007669"/>
    <property type="project" value="InterPro"/>
</dbReference>
<dbReference type="Gene3D" id="2.40.10.120">
    <property type="match status" value="1"/>
</dbReference>
<feature type="domain" description="PDZ" evidence="5">
    <location>
        <begin position="254"/>
        <end position="316"/>
    </location>
</feature>
<dbReference type="InterPro" id="IPR036034">
    <property type="entry name" value="PDZ_sf"/>
</dbReference>
<dbReference type="InterPro" id="IPR041489">
    <property type="entry name" value="PDZ_6"/>
</dbReference>
<proteinExistence type="predicted"/>
<dbReference type="Gene3D" id="2.30.42.10">
    <property type="match status" value="1"/>
</dbReference>
<dbReference type="InterPro" id="IPR051201">
    <property type="entry name" value="Chloro_Bact_Ser_Proteases"/>
</dbReference>
<dbReference type="Pfam" id="PF17820">
    <property type="entry name" value="PDZ_6"/>
    <property type="match status" value="1"/>
</dbReference>
<dbReference type="PRINTS" id="PR00834">
    <property type="entry name" value="PROTEASES2C"/>
</dbReference>
<evidence type="ECO:0000256" key="1">
    <source>
        <dbReference type="ARBA" id="ARBA00022670"/>
    </source>
</evidence>
<gene>
    <name evidence="6" type="ORF">J4H91_00360</name>
</gene>
<dbReference type="PROSITE" id="PS50106">
    <property type="entry name" value="PDZ"/>
    <property type="match status" value="1"/>
</dbReference>